<feature type="compositionally biased region" description="Basic and acidic residues" evidence="7">
    <location>
        <begin position="28"/>
        <end position="41"/>
    </location>
</feature>
<evidence type="ECO:0000259" key="8">
    <source>
        <dbReference type="Pfam" id="PF14738"/>
    </source>
</evidence>
<dbReference type="OrthoDB" id="567787at2759"/>
<feature type="region of interest" description="Disordered" evidence="7">
    <location>
        <begin position="1092"/>
        <end position="1128"/>
    </location>
</feature>
<evidence type="ECO:0000256" key="7">
    <source>
        <dbReference type="SAM" id="MobiDB-lite"/>
    </source>
</evidence>
<feature type="non-terminal residue" evidence="9">
    <location>
        <position position="1"/>
    </location>
</feature>
<proteinExistence type="evidence at transcript level"/>
<dbReference type="InterPro" id="IPR032840">
    <property type="entry name" value="CFAP91_dom"/>
</dbReference>
<evidence type="ECO:0000256" key="4">
    <source>
        <dbReference type="ARBA" id="ARBA00023273"/>
    </source>
</evidence>
<dbReference type="AlphaFoldDB" id="B5X551"/>
<comment type="subcellular location">
    <subcellularLocation>
        <location evidence="1">Cytoplasm</location>
        <location evidence="1">Cytoskeleton</location>
        <location evidence="1">Cilium axoneme</location>
    </subcellularLocation>
</comment>
<keyword evidence="4" id="KW-0966">Cell projection</keyword>
<dbReference type="PANTHER" id="PTHR22455">
    <property type="entry name" value="CILIA- AND FLAGELLA-ASSOCIATED PROTEIN 91"/>
    <property type="match status" value="1"/>
</dbReference>
<evidence type="ECO:0000313" key="9">
    <source>
        <dbReference type="EMBL" id="ACI47092.1"/>
    </source>
</evidence>
<feature type="region of interest" description="Disordered" evidence="7">
    <location>
        <begin position="954"/>
        <end position="1005"/>
    </location>
</feature>
<dbReference type="PANTHER" id="PTHR22455:SF10">
    <property type="entry name" value="CILIA- AND FLAGELLA-ASSOCIATED PROTEIN 91"/>
    <property type="match status" value="1"/>
</dbReference>
<evidence type="ECO:0000256" key="2">
    <source>
        <dbReference type="ARBA" id="ARBA00022490"/>
    </source>
</evidence>
<evidence type="ECO:0000256" key="6">
    <source>
        <dbReference type="ARBA" id="ARBA00029555"/>
    </source>
</evidence>
<feature type="domain" description="CFAP91" evidence="8">
    <location>
        <begin position="148"/>
        <end position="308"/>
    </location>
</feature>
<dbReference type="Bgee" id="FBgn0032647">
    <property type="expression patterns" value="Expressed in auditory sensory neuron (Drosophila) in insect head and 14 other cell types or tissues"/>
</dbReference>
<dbReference type="Pfam" id="PF14738">
    <property type="entry name" value="CFAP91"/>
    <property type="match status" value="1"/>
</dbReference>
<dbReference type="ExpressionAtlas" id="B5X551">
    <property type="expression patterns" value="baseline and differential"/>
</dbReference>
<feature type="compositionally biased region" description="Low complexity" evidence="7">
    <location>
        <begin position="1020"/>
        <end position="1034"/>
    </location>
</feature>
<dbReference type="InterPro" id="IPR026720">
    <property type="entry name" value="CFAP91"/>
</dbReference>
<name>B5X551_DROME</name>
<comment type="similarity">
    <text evidence="5">Belongs to the CFAP91 family.</text>
</comment>
<protein>
    <recommendedName>
        <fullName evidence="6">Cilia- and flagella-associated protein 91</fullName>
    </recommendedName>
</protein>
<dbReference type="GO" id="GO:0005930">
    <property type="term" value="C:axoneme"/>
    <property type="evidence" value="ECO:0007669"/>
    <property type="project" value="UniProtKB-SubCell"/>
</dbReference>
<evidence type="ECO:0000256" key="1">
    <source>
        <dbReference type="ARBA" id="ARBA00004430"/>
    </source>
</evidence>
<keyword evidence="3" id="KW-0206">Cytoskeleton</keyword>
<feature type="compositionally biased region" description="Basic and acidic residues" evidence="7">
    <location>
        <begin position="959"/>
        <end position="971"/>
    </location>
</feature>
<feature type="region of interest" description="Disordered" evidence="7">
    <location>
        <begin position="28"/>
        <end position="55"/>
    </location>
</feature>
<dbReference type="HOGENOM" id="CLU_008759_0_0_1"/>
<dbReference type="EMBL" id="BT046170">
    <property type="protein sequence ID" value="ACI47092.1"/>
    <property type="molecule type" value="mRNA"/>
</dbReference>
<keyword evidence="2" id="KW-0963">Cytoplasm</keyword>
<sequence>KYKNIKKNTMSKHNTRLDRHVKFRILQEDRLQSPRQKEDNIKRKKSTSKSENLTERGLSSCLINSSVDLRITGGENDPAQRNVGKLPRTDSECQFKAPGYRFLTEQDTTVNTHEVKMSPRVVTKKDLRHKCDFFAKNKDARPFKNKITQTLYRESSAQTMAYLPEIFEANSVETLELFSLPSIFPVANRPGLHEVEILERARKRWAFSDALKIHFKNLLQDARKVAIKTELKEILEAIEWEQWIQREEDIQECQMMRLQIVIKMFDKREKEMHTASKTRIETACERIEKRRQAGLRKNEIEFQRGMRRMEFQLTKNPRRWEKQSPMYALGSPSSEFYAPLLRYGVDPARRNFVSKTAQKAFDMRIDDLEKRINNTDFKCPFRKLKDWSKPKKYDKEYERNFCKEDNLQKLFESLKGLRTQANAEREEPKCLVRRRKPELGRAASQITLAYLTDLYERSDSDEEYRKSRAYGSFSPHAKPGTNKVSETTLSHLKNDRKREEMEHMLNIYEGTYVGWVMQFLSEEMTRLSELRRLHFFSIMAQKERWRREAAEAGLRQKENELRLLYEELFQHCNVVNNEISNKYFANILSSDMYGMADGLAGETVSELAKKIDADILRWLESFKLIQNPLTYVPLRIMLNDMISPNMNNILQRYENSLIAQYVLEDVIFPKVWNELDPFDIGCTLTSDLIDRLIDNDLYLMSTDSESETPQKTSWREAHAIIRKIIRQAVPGDRWLQENERIVNENYNDLFDDVFAGIFDKSENPPAVRPSQLIELCPTVSHNYIHHMDNIREMENFHTENATSQPGSEFEKKQLLNILRKRKEDNITRNLQNFDNPLAGEIPSDSDIFLRSQIFNPMPLPTTTPSDLFSLRSTLDVSHASKLGSFVGRGYRVMLPSEEEKNSNVDVSKLPIDNDEEEKFELPASEFSEITGTDIDSPKVSFHKILSTMELRTRISSASESHDKQPEEENLKPLDSSPLKLESLTTPSPGEAKTRDSPSVELKPVTELVSENVIPTTSLGTSSIITNDTNTTTNDLDQEKETSREMRSVVEFNLEPLNRPEAELGLDAELGPDLEDEPGSELLLWPERESFIPPVRSSGVRNSTVEPIKSEKGSHSSKRPRNKSITDQYEVEERYIGSVSKNHIQIKDKTAENIDNIVPESE</sequence>
<dbReference type="VEuPathDB" id="VectorBase:FBgn0032647"/>
<reference evidence="9" key="1">
    <citation type="submission" date="2008-10" db="EMBL/GenBank/DDBJ databases">
        <authorList>
            <person name="Carlson J."/>
            <person name="Booth B."/>
            <person name="Frise E."/>
            <person name="Park S."/>
            <person name="Wan K."/>
            <person name="Yu C."/>
            <person name="Celniker S."/>
        </authorList>
    </citation>
    <scope>NUCLEOTIDE SEQUENCE</scope>
</reference>
<organism evidence="9">
    <name type="scientific">Drosophila melanogaster</name>
    <name type="common">Fruit fly</name>
    <dbReference type="NCBI Taxonomy" id="7227"/>
    <lineage>
        <taxon>Eukaryota</taxon>
        <taxon>Metazoa</taxon>
        <taxon>Ecdysozoa</taxon>
        <taxon>Arthropoda</taxon>
        <taxon>Hexapoda</taxon>
        <taxon>Insecta</taxon>
        <taxon>Pterygota</taxon>
        <taxon>Neoptera</taxon>
        <taxon>Endopterygota</taxon>
        <taxon>Diptera</taxon>
        <taxon>Brachycera</taxon>
        <taxon>Muscomorpha</taxon>
        <taxon>Ephydroidea</taxon>
        <taxon>Drosophilidae</taxon>
        <taxon>Drosophila</taxon>
        <taxon>Sophophora</taxon>
    </lineage>
</organism>
<gene>
    <name evidence="9" type="primary">CG15143-RA</name>
</gene>
<feature type="region of interest" description="Disordered" evidence="7">
    <location>
        <begin position="1019"/>
        <end position="1044"/>
    </location>
</feature>
<evidence type="ECO:0000256" key="5">
    <source>
        <dbReference type="ARBA" id="ARBA00029468"/>
    </source>
</evidence>
<evidence type="ECO:0000256" key="3">
    <source>
        <dbReference type="ARBA" id="ARBA00023212"/>
    </source>
</evidence>
<accession>B5X551</accession>